<keyword evidence="9" id="KW-1185">Reference proteome</keyword>
<dbReference type="AlphaFoldDB" id="A0A5E8BZ01"/>
<sequence length="222" mass="26134">MPSGVRRKAAMKAGRDVTHNRKQLKRAARKRTREEQVKQYIRRNPILAEQWDPKKTMAQNYQILGLARKIGGYTGGEERKFFTDKEKDEIEELERLKNEKKEEVLKADEARIIRDDNGNVVEIIYGKSIESDDEDKEIGQDLEVDDNQPEGIRRLIELSKQEEVKKGREQSEREVDWIAELVAKHGDDYEAMKWDKKLNIYQQTVGDLRKRVTKWKKTQGKH</sequence>
<keyword evidence="5" id="KW-0539">Nucleus</keyword>
<dbReference type="PANTHER" id="PTHR13243">
    <property type="entry name" value="HSPC111 PROTEIN-RELATED"/>
    <property type="match status" value="1"/>
</dbReference>
<evidence type="ECO:0000313" key="9">
    <source>
        <dbReference type="Proteomes" id="UP000398389"/>
    </source>
</evidence>
<comment type="function">
    <text evidence="1">Involved in the biogenesis of the 60S ribosomal subunit.</text>
</comment>
<dbReference type="RefSeq" id="XP_031855562.1">
    <property type="nucleotide sequence ID" value="XM_031999671.1"/>
</dbReference>
<keyword evidence="6" id="KW-0175">Coiled coil</keyword>
<evidence type="ECO:0000256" key="6">
    <source>
        <dbReference type="SAM" id="Coils"/>
    </source>
</evidence>
<evidence type="ECO:0000256" key="2">
    <source>
        <dbReference type="ARBA" id="ARBA00004604"/>
    </source>
</evidence>
<reference evidence="8 9" key="1">
    <citation type="submission" date="2019-09" db="EMBL/GenBank/DDBJ databases">
        <authorList>
            <person name="Brejova B."/>
        </authorList>
    </citation>
    <scope>NUCLEOTIDE SEQUENCE [LARGE SCALE GENOMIC DNA]</scope>
</reference>
<dbReference type="EMBL" id="CABVLU010000004">
    <property type="protein sequence ID" value="VVT56312.1"/>
    <property type="molecule type" value="Genomic_DNA"/>
</dbReference>
<dbReference type="PANTHER" id="PTHR13243:SF1">
    <property type="entry name" value="NUCLEOLAR PROTEIN 16"/>
    <property type="match status" value="1"/>
</dbReference>
<dbReference type="Pfam" id="PF09420">
    <property type="entry name" value="Nop16"/>
    <property type="match status" value="1"/>
</dbReference>
<evidence type="ECO:0000256" key="3">
    <source>
        <dbReference type="ARBA" id="ARBA00008479"/>
    </source>
</evidence>
<gene>
    <name evidence="8" type="ORF">SAPINGB_P004956</name>
</gene>
<name>A0A5E8BZ01_9ASCO</name>
<dbReference type="Proteomes" id="UP000398389">
    <property type="component" value="Unassembled WGS sequence"/>
</dbReference>
<dbReference type="GO" id="GO:0005730">
    <property type="term" value="C:nucleolus"/>
    <property type="evidence" value="ECO:0007669"/>
    <property type="project" value="UniProtKB-SubCell"/>
</dbReference>
<comment type="subcellular location">
    <subcellularLocation>
        <location evidence="2">Nucleus</location>
        <location evidence="2">Nucleolus</location>
    </subcellularLocation>
</comment>
<protein>
    <recommendedName>
        <fullName evidence="4">Nucleolar protein 16</fullName>
    </recommendedName>
</protein>
<dbReference type="GeneID" id="43583771"/>
<evidence type="ECO:0000256" key="7">
    <source>
        <dbReference type="SAM" id="MobiDB-lite"/>
    </source>
</evidence>
<evidence type="ECO:0000313" key="8">
    <source>
        <dbReference type="EMBL" id="VVT56312.1"/>
    </source>
</evidence>
<organism evidence="8 9">
    <name type="scientific">Magnusiomyces paraingens</name>
    <dbReference type="NCBI Taxonomy" id="2606893"/>
    <lineage>
        <taxon>Eukaryota</taxon>
        <taxon>Fungi</taxon>
        <taxon>Dikarya</taxon>
        <taxon>Ascomycota</taxon>
        <taxon>Saccharomycotina</taxon>
        <taxon>Dipodascomycetes</taxon>
        <taxon>Dipodascales</taxon>
        <taxon>Dipodascaceae</taxon>
        <taxon>Magnusiomyces</taxon>
    </lineage>
</organism>
<dbReference type="InterPro" id="IPR019002">
    <property type="entry name" value="Ribosome_biogenesis_Nop16"/>
</dbReference>
<feature type="compositionally biased region" description="Basic residues" evidence="7">
    <location>
        <begin position="20"/>
        <end position="31"/>
    </location>
</feature>
<dbReference type="OrthoDB" id="285729at2759"/>
<feature type="compositionally biased region" description="Basic residues" evidence="7">
    <location>
        <begin position="1"/>
        <end position="10"/>
    </location>
</feature>
<dbReference type="GO" id="GO:0042273">
    <property type="term" value="P:ribosomal large subunit biogenesis"/>
    <property type="evidence" value="ECO:0007669"/>
    <property type="project" value="TreeGrafter"/>
</dbReference>
<evidence type="ECO:0000256" key="4">
    <source>
        <dbReference type="ARBA" id="ARBA00015522"/>
    </source>
</evidence>
<evidence type="ECO:0000256" key="5">
    <source>
        <dbReference type="ARBA" id="ARBA00023242"/>
    </source>
</evidence>
<accession>A0A5E8BZ01</accession>
<comment type="similarity">
    <text evidence="3">Belongs to the NOP16 family.</text>
</comment>
<evidence type="ECO:0000256" key="1">
    <source>
        <dbReference type="ARBA" id="ARBA00002889"/>
    </source>
</evidence>
<proteinExistence type="inferred from homology"/>
<feature type="region of interest" description="Disordered" evidence="7">
    <location>
        <begin position="1"/>
        <end position="36"/>
    </location>
</feature>
<feature type="coiled-coil region" evidence="6">
    <location>
        <begin position="79"/>
        <end position="113"/>
    </location>
</feature>